<evidence type="ECO:0000256" key="3">
    <source>
        <dbReference type="ARBA" id="ARBA00023242"/>
    </source>
</evidence>
<dbReference type="PANTHER" id="PTHR13000:SF0">
    <property type="entry name" value="NUCLEOPORIN P54"/>
    <property type="match status" value="1"/>
</dbReference>
<evidence type="ECO:0000313" key="6">
    <source>
        <dbReference type="Proteomes" id="UP001176521"/>
    </source>
</evidence>
<comment type="caution">
    <text evidence="5">The sequence shown here is derived from an EMBL/GenBank/DDBJ whole genome shotgun (WGS) entry which is preliminary data.</text>
</comment>
<feature type="domain" description="Nucleoporin Nup54 alpha-helical" evidence="4">
    <location>
        <begin position="292"/>
        <end position="389"/>
    </location>
</feature>
<dbReference type="GO" id="GO:0044613">
    <property type="term" value="C:nuclear pore central transport channel"/>
    <property type="evidence" value="ECO:0007669"/>
    <property type="project" value="TreeGrafter"/>
</dbReference>
<dbReference type="GO" id="GO:0006607">
    <property type="term" value="P:NLS-bearing protein import into nucleus"/>
    <property type="evidence" value="ECO:0007669"/>
    <property type="project" value="TreeGrafter"/>
</dbReference>
<dbReference type="InterPro" id="IPR024864">
    <property type="entry name" value="Nup54/Nup57/Nup44"/>
</dbReference>
<reference evidence="5" key="1">
    <citation type="journal article" date="2023" name="PhytoFront">
        <title>Draft Genome Resources of Seven Strains of Tilletia horrida, Causal Agent of Kernel Smut of Rice.</title>
        <authorList>
            <person name="Khanal S."/>
            <person name="Antony Babu S."/>
            <person name="Zhou X.G."/>
        </authorList>
    </citation>
    <scope>NUCLEOTIDE SEQUENCE</scope>
    <source>
        <strain evidence="5">TX3</strain>
    </source>
</reference>
<dbReference type="Pfam" id="PF13874">
    <property type="entry name" value="Nup54"/>
    <property type="match status" value="1"/>
</dbReference>
<keyword evidence="2" id="KW-0813">Transport</keyword>
<evidence type="ECO:0000313" key="5">
    <source>
        <dbReference type="EMBL" id="KAK0540201.1"/>
    </source>
</evidence>
<dbReference type="PANTHER" id="PTHR13000">
    <property type="entry name" value="NUCLEOPORIN P54"/>
    <property type="match status" value="1"/>
</dbReference>
<dbReference type="GO" id="GO:0017056">
    <property type="term" value="F:structural constituent of nuclear pore"/>
    <property type="evidence" value="ECO:0007669"/>
    <property type="project" value="TreeGrafter"/>
</dbReference>
<gene>
    <name evidence="5" type="ORF">OC842_000593</name>
</gene>
<dbReference type="GO" id="GO:0006999">
    <property type="term" value="P:nuclear pore organization"/>
    <property type="evidence" value="ECO:0007669"/>
    <property type="project" value="TreeGrafter"/>
</dbReference>
<sequence>MAFTFGAAPAASTGAPAAAAAAAAAPAAFSFGASTAGAAATPAAPATTAGGLFGAKPATTTGGGGGGGGGGLFGSVPAPATSASASASASAAGTLFGGSAAAPATSQPAAAPGTFSLFGAKPAAAPTAAAGTTGTLGSSLFGAPAAGAAAGTAGKSLFGATAPAATTAAPAAPAAGFSFGQSQAAPAGALGASAAQQQQPQPQQQAQAQAQQAVLSPASQQRKLGSSLSADLAYIHACWNISNPSTCSFVYYFYNNYGPEAVQALLAQAGSGGWTSMRMMELVRRRDALGPVQDAMWEAAVRQNPDPTRLVPILAVGFPDLAKRRAAQQAESERIDATLATCTKRATDLANAHSLSTTSRLETAQRRQTALHARVLGLARRYWRLLESGKAGLVAGGAGGFLPGASSASSSAAAAAAGRFGSGAGSGGAGAGSAELQRQDERTREVLEACNAMLNGSRPGPGAGASSQPYGGADLMLWTGRTSVAGLLEDGGGPPLADKMAELWPKVAQLSARRGEKKAAAAAAAAGARANGAAPASWAVANPRGLEEVGEILVQQQAGLTFLMETVKKDKAVVGVLTEMLEGVRVGPA</sequence>
<dbReference type="AlphaFoldDB" id="A0AAN6GGL8"/>
<evidence type="ECO:0000256" key="1">
    <source>
        <dbReference type="ARBA" id="ARBA00004123"/>
    </source>
</evidence>
<comment type="subcellular location">
    <subcellularLocation>
        <location evidence="1">Nucleus</location>
    </subcellularLocation>
</comment>
<evidence type="ECO:0000259" key="4">
    <source>
        <dbReference type="Pfam" id="PF13874"/>
    </source>
</evidence>
<dbReference type="EMBL" id="JAPDMQ010000017">
    <property type="protein sequence ID" value="KAK0540201.1"/>
    <property type="molecule type" value="Genomic_DNA"/>
</dbReference>
<keyword evidence="3" id="KW-0539">Nucleus</keyword>
<organism evidence="5 6">
    <name type="scientific">Tilletia horrida</name>
    <dbReference type="NCBI Taxonomy" id="155126"/>
    <lineage>
        <taxon>Eukaryota</taxon>
        <taxon>Fungi</taxon>
        <taxon>Dikarya</taxon>
        <taxon>Basidiomycota</taxon>
        <taxon>Ustilaginomycotina</taxon>
        <taxon>Exobasidiomycetes</taxon>
        <taxon>Tilletiales</taxon>
        <taxon>Tilletiaceae</taxon>
        <taxon>Tilletia</taxon>
    </lineage>
</organism>
<dbReference type="GO" id="GO:0036228">
    <property type="term" value="P:protein localization to nuclear inner membrane"/>
    <property type="evidence" value="ECO:0007669"/>
    <property type="project" value="TreeGrafter"/>
</dbReference>
<proteinExistence type="predicted"/>
<dbReference type="InterPro" id="IPR025712">
    <property type="entry name" value="Nup54_alpha-helical_dom"/>
</dbReference>
<protein>
    <recommendedName>
        <fullName evidence="4">Nucleoporin Nup54 alpha-helical domain-containing protein</fullName>
    </recommendedName>
</protein>
<accession>A0AAN6GGL8</accession>
<evidence type="ECO:0000256" key="2">
    <source>
        <dbReference type="ARBA" id="ARBA00022448"/>
    </source>
</evidence>
<name>A0AAN6GGL8_9BASI</name>
<keyword evidence="6" id="KW-1185">Reference proteome</keyword>
<dbReference type="Proteomes" id="UP001176521">
    <property type="component" value="Unassembled WGS sequence"/>
</dbReference>